<proteinExistence type="predicted"/>
<dbReference type="InterPro" id="IPR023908">
    <property type="entry name" value="xxxLxxG_rpt"/>
</dbReference>
<dbReference type="RefSeq" id="WP_349428587.1">
    <property type="nucleotide sequence ID" value="NZ_CP151632.1"/>
</dbReference>
<feature type="transmembrane region" description="Helical" evidence="5">
    <location>
        <begin position="515"/>
        <end position="539"/>
    </location>
</feature>
<evidence type="ECO:0000256" key="4">
    <source>
        <dbReference type="ARBA" id="ARBA00023136"/>
    </source>
</evidence>
<sequence length="671" mass="65973">MTPNWITTAVERARSRRPVTWLTLVGVLLLPVVIGGILVAALYNPVERLDSLTAAIVNEDEPVTIDGQTVPLGRQLTAGLVEGSDELDSNLTWTISNEEDAEAGLADGTYAAVITIPENFSAAATSTAPGSTPEQATIEVTTPPDSLIVDDAITAQVATAAASTMGTQLSSVYLENVFLGFTTLGDQLGTAADGATQLADGASQTADGAAQLPDGISQLADGNTQLADGASQLADGAGQLSGGATSLQSGLTTIAGKTREAAGGAQQIADGLNGGAAQLEATGLVPTEVADVAEMSAQAAAGVLAVAENCAASGAPTAYCDTLLEAATGADAAASGTVLALDSFDTAGTAKFAAQFRQTGTGVSTLAGGITQLAGGIDQSAAGAGQLATGMTGIQYGASGLADSSTQLASGATQAADGATSLADGVAQLATGTSELASGLTTASESLPSYTDQEATDLASVVADPVEADGVGTSLFGASAVPLLATLALWFGGLGTFIALQAVSRRALTSRQPSAVLALRSFAPAAGLGALQGALVAGVVQLAASYGWAEWWALAGVCVVAGIAFAAVNQALVAVFGGAGRWISALIGVLTVATGVVSTVPGALSSIAGLMPTAPAYNGMLAALTSASGLGAAFAGLIIWTFLALVATMIVVARRRSTSARALLRATPATA</sequence>
<name>A0AAU6SAY2_9MICO</name>
<feature type="transmembrane region" description="Helical" evidence="5">
    <location>
        <begin position="583"/>
        <end position="610"/>
    </location>
</feature>
<evidence type="ECO:0000256" key="1">
    <source>
        <dbReference type="ARBA" id="ARBA00004141"/>
    </source>
</evidence>
<evidence type="ECO:0000256" key="3">
    <source>
        <dbReference type="ARBA" id="ARBA00022989"/>
    </source>
</evidence>
<feature type="domain" description="ABC-2 type transporter transmembrane" evidence="6">
    <location>
        <begin position="22"/>
        <end position="156"/>
    </location>
</feature>
<dbReference type="GO" id="GO:0140359">
    <property type="term" value="F:ABC-type transporter activity"/>
    <property type="evidence" value="ECO:0007669"/>
    <property type="project" value="InterPro"/>
</dbReference>
<evidence type="ECO:0000259" key="6">
    <source>
        <dbReference type="Pfam" id="PF12698"/>
    </source>
</evidence>
<gene>
    <name evidence="7" type="ORF">MRBLWS13_001684</name>
</gene>
<evidence type="ECO:0000313" key="7">
    <source>
        <dbReference type="EMBL" id="WZO34041.1"/>
    </source>
</evidence>
<accession>A0AAU6SAY2</accession>
<dbReference type="PANTHER" id="PTHR43077">
    <property type="entry name" value="TRANSPORT PERMEASE YVFS-RELATED"/>
    <property type="match status" value="1"/>
</dbReference>
<dbReference type="Gene3D" id="3.40.1710.10">
    <property type="entry name" value="abc type-2 transporter like domain"/>
    <property type="match status" value="1"/>
</dbReference>
<dbReference type="InterPro" id="IPR013525">
    <property type="entry name" value="ABC2_TM"/>
</dbReference>
<keyword evidence="3 5" id="KW-1133">Transmembrane helix</keyword>
<feature type="transmembrane region" description="Helical" evidence="5">
    <location>
        <begin position="483"/>
        <end position="503"/>
    </location>
</feature>
<feature type="transmembrane region" description="Helical" evidence="5">
    <location>
        <begin position="21"/>
        <end position="43"/>
    </location>
</feature>
<dbReference type="PANTHER" id="PTHR43077:SF10">
    <property type="entry name" value="TRANSPORT PERMEASE PROTEIN"/>
    <property type="match status" value="1"/>
</dbReference>
<dbReference type="Gene3D" id="1.10.287.950">
    <property type="entry name" value="Methyl-accepting chemotaxis protein"/>
    <property type="match status" value="1"/>
</dbReference>
<dbReference type="Pfam" id="PF12698">
    <property type="entry name" value="ABC2_membrane_3"/>
    <property type="match status" value="1"/>
</dbReference>
<dbReference type="EMBL" id="CP151632">
    <property type="protein sequence ID" value="WZO34041.1"/>
    <property type="molecule type" value="Genomic_DNA"/>
</dbReference>
<dbReference type="InterPro" id="IPR017500">
    <property type="entry name" value="Phage_infect_YhgE_N"/>
</dbReference>
<dbReference type="AlphaFoldDB" id="A0AAU6SAY2"/>
<protein>
    <submittedName>
        <fullName evidence="7">YhgE/Pip domain-containing protein</fullName>
    </submittedName>
</protein>
<keyword evidence="4 5" id="KW-0472">Membrane</keyword>
<feature type="transmembrane region" description="Helical" evidence="5">
    <location>
        <begin position="551"/>
        <end position="576"/>
    </location>
</feature>
<dbReference type="SUPFAM" id="SSF58104">
    <property type="entry name" value="Methyl-accepting chemotaxis protein (MCP) signaling domain"/>
    <property type="match status" value="1"/>
</dbReference>
<comment type="subcellular location">
    <subcellularLocation>
        <location evidence="1">Membrane</location>
        <topology evidence="1">Multi-pass membrane protein</topology>
    </subcellularLocation>
</comment>
<keyword evidence="2 5" id="KW-0812">Transmembrane</keyword>
<dbReference type="NCBIfam" id="TIGR03057">
    <property type="entry name" value="xxxLxxG_by_4"/>
    <property type="match status" value="4"/>
</dbReference>
<evidence type="ECO:0000256" key="5">
    <source>
        <dbReference type="SAM" id="Phobius"/>
    </source>
</evidence>
<feature type="transmembrane region" description="Helical" evidence="5">
    <location>
        <begin position="630"/>
        <end position="653"/>
    </location>
</feature>
<organism evidence="7">
    <name type="scientific">Microbacterium sp. LWS13-1.2</name>
    <dbReference type="NCBI Taxonomy" id="3135264"/>
    <lineage>
        <taxon>Bacteria</taxon>
        <taxon>Bacillati</taxon>
        <taxon>Actinomycetota</taxon>
        <taxon>Actinomycetes</taxon>
        <taxon>Micrococcales</taxon>
        <taxon>Microbacteriaceae</taxon>
        <taxon>Microbacterium</taxon>
    </lineage>
</organism>
<dbReference type="NCBIfam" id="TIGR03061">
    <property type="entry name" value="pip_yhgE_Nterm"/>
    <property type="match status" value="1"/>
</dbReference>
<evidence type="ECO:0000256" key="2">
    <source>
        <dbReference type="ARBA" id="ARBA00022692"/>
    </source>
</evidence>
<dbReference type="GO" id="GO:0016020">
    <property type="term" value="C:membrane"/>
    <property type="evidence" value="ECO:0007669"/>
    <property type="project" value="UniProtKB-SubCell"/>
</dbReference>
<reference evidence="7" key="1">
    <citation type="submission" date="2024-04" db="EMBL/GenBank/DDBJ databases">
        <authorList>
            <person name="Roder T."/>
            <person name="Oberhansli S."/>
            <person name="Kreuzer M."/>
        </authorList>
    </citation>
    <scope>NUCLEOTIDE SEQUENCE</scope>
    <source>
        <strain evidence="7">LWS13-1.2</strain>
    </source>
</reference>
<dbReference type="InterPro" id="IPR051328">
    <property type="entry name" value="T7SS_ABC-Transporter"/>
</dbReference>